<feature type="non-terminal residue" evidence="11">
    <location>
        <position position="1"/>
    </location>
</feature>
<evidence type="ECO:0000256" key="7">
    <source>
        <dbReference type="ARBA" id="ARBA00023136"/>
    </source>
</evidence>
<protein>
    <submittedName>
        <fullName evidence="11">Olfactory receptor 14A16</fullName>
    </submittedName>
</protein>
<keyword evidence="3 10" id="KW-0812">Transmembrane</keyword>
<evidence type="ECO:0000256" key="8">
    <source>
        <dbReference type="ARBA" id="ARBA00023170"/>
    </source>
</evidence>
<keyword evidence="12" id="KW-1185">Reference proteome</keyword>
<keyword evidence="8 11" id="KW-0675">Receptor</keyword>
<keyword evidence="4" id="KW-0552">Olfaction</keyword>
<dbReference type="Pfam" id="PF13853">
    <property type="entry name" value="7tm_4"/>
    <property type="match status" value="1"/>
</dbReference>
<evidence type="ECO:0000256" key="4">
    <source>
        <dbReference type="ARBA" id="ARBA00022725"/>
    </source>
</evidence>
<keyword evidence="9" id="KW-0807">Transducer</keyword>
<reference evidence="11 12" key="1">
    <citation type="submission" date="2014-04" db="EMBL/GenBank/DDBJ databases">
        <title>Genome evolution of avian class.</title>
        <authorList>
            <person name="Zhang G."/>
            <person name="Li C."/>
        </authorList>
    </citation>
    <scope>NUCLEOTIDE SEQUENCE [LARGE SCALE GENOMIC DNA]</scope>
    <source>
        <strain evidence="11">BGI_N332</strain>
    </source>
</reference>
<name>A0A091R3W3_9AVES</name>
<dbReference type="PANTHER" id="PTHR26452">
    <property type="entry name" value="OLFACTORY RECEPTOR"/>
    <property type="match status" value="1"/>
</dbReference>
<evidence type="ECO:0000256" key="3">
    <source>
        <dbReference type="ARBA" id="ARBA00022692"/>
    </source>
</evidence>
<dbReference type="GO" id="GO:0005886">
    <property type="term" value="C:plasma membrane"/>
    <property type="evidence" value="ECO:0007669"/>
    <property type="project" value="UniProtKB-SubCell"/>
</dbReference>
<dbReference type="Gene3D" id="1.20.1070.10">
    <property type="entry name" value="Rhodopsin 7-helix transmembrane proteins"/>
    <property type="match status" value="1"/>
</dbReference>
<evidence type="ECO:0000256" key="5">
    <source>
        <dbReference type="ARBA" id="ARBA00022989"/>
    </source>
</evidence>
<dbReference type="GO" id="GO:0004930">
    <property type="term" value="F:G protein-coupled receptor activity"/>
    <property type="evidence" value="ECO:0007669"/>
    <property type="project" value="UniProtKB-KW"/>
</dbReference>
<keyword evidence="5 10" id="KW-1133">Transmembrane helix</keyword>
<keyword evidence="2" id="KW-1003">Cell membrane</keyword>
<dbReference type="Proteomes" id="UP000053369">
    <property type="component" value="Unassembled WGS sequence"/>
</dbReference>
<dbReference type="AlphaFoldDB" id="A0A091R3W3"/>
<comment type="subcellular location">
    <subcellularLocation>
        <location evidence="1">Cell membrane</location>
        <topology evidence="1">Multi-pass membrane protein</topology>
    </subcellularLocation>
</comment>
<dbReference type="InterPro" id="IPR050516">
    <property type="entry name" value="Olfactory_GPCR"/>
</dbReference>
<gene>
    <name evidence="11" type="ORF">N332_03003</name>
</gene>
<dbReference type="EMBL" id="KK808652">
    <property type="protein sequence ID" value="KFQ33904.1"/>
    <property type="molecule type" value="Genomic_DNA"/>
</dbReference>
<keyword evidence="4" id="KW-0716">Sensory transduction</keyword>
<evidence type="ECO:0000313" key="12">
    <source>
        <dbReference type="Proteomes" id="UP000053369"/>
    </source>
</evidence>
<organism evidence="11 12">
    <name type="scientific">Mesitornis unicolor</name>
    <name type="common">brown roatelo</name>
    <dbReference type="NCBI Taxonomy" id="54374"/>
    <lineage>
        <taxon>Eukaryota</taxon>
        <taxon>Metazoa</taxon>
        <taxon>Chordata</taxon>
        <taxon>Craniata</taxon>
        <taxon>Vertebrata</taxon>
        <taxon>Euteleostomi</taxon>
        <taxon>Archelosauria</taxon>
        <taxon>Archosauria</taxon>
        <taxon>Dinosauria</taxon>
        <taxon>Saurischia</taxon>
        <taxon>Theropoda</taxon>
        <taxon>Coelurosauria</taxon>
        <taxon>Aves</taxon>
        <taxon>Neognathae</taxon>
        <taxon>Neoaves</taxon>
        <taxon>Columbimorphae</taxon>
        <taxon>Mesitornithiformes</taxon>
        <taxon>Mesitornithidae</taxon>
        <taxon>Mesitornis</taxon>
    </lineage>
</organism>
<evidence type="ECO:0000256" key="10">
    <source>
        <dbReference type="SAM" id="Phobius"/>
    </source>
</evidence>
<dbReference type="GO" id="GO:0004984">
    <property type="term" value="F:olfactory receptor activity"/>
    <property type="evidence" value="ECO:0007669"/>
    <property type="project" value="InterPro"/>
</dbReference>
<evidence type="ECO:0000256" key="1">
    <source>
        <dbReference type="ARBA" id="ARBA00004651"/>
    </source>
</evidence>
<evidence type="ECO:0000256" key="2">
    <source>
        <dbReference type="ARBA" id="ARBA00022475"/>
    </source>
</evidence>
<accession>A0A091R3W3</accession>
<feature type="non-terminal residue" evidence="11">
    <location>
        <position position="165"/>
    </location>
</feature>
<keyword evidence="6" id="KW-0297">G-protein coupled receptor</keyword>
<dbReference type="InterPro" id="IPR000725">
    <property type="entry name" value="Olfact_rcpt"/>
</dbReference>
<feature type="transmembrane region" description="Helical" evidence="10">
    <location>
        <begin position="106"/>
        <end position="125"/>
    </location>
</feature>
<keyword evidence="7 10" id="KW-0472">Membrane</keyword>
<sequence length="165" mass="18601">RACVHMAAAAWGSAFFYSLLHTANTFSLSLCKGSVLDQFFREIPQFLKLSCSHSYLREVGLLVVSVCLTFRCFVFIVLSYVQIFWAVLRIPCEQGWLKTFSTFSRCLPHLAVVFLFLSTATFAHLKPPFPGGVVAVLYLVVPPAVTLLIYSLRNQELKYALKKLI</sequence>
<evidence type="ECO:0000313" key="11">
    <source>
        <dbReference type="EMBL" id="KFQ33904.1"/>
    </source>
</evidence>
<evidence type="ECO:0000256" key="6">
    <source>
        <dbReference type="ARBA" id="ARBA00023040"/>
    </source>
</evidence>
<feature type="transmembrane region" description="Helical" evidence="10">
    <location>
        <begin position="131"/>
        <end position="152"/>
    </location>
</feature>
<proteinExistence type="predicted"/>
<evidence type="ECO:0000256" key="9">
    <source>
        <dbReference type="ARBA" id="ARBA00023224"/>
    </source>
</evidence>
<feature type="transmembrane region" description="Helical" evidence="10">
    <location>
        <begin position="59"/>
        <end position="85"/>
    </location>
</feature>
<dbReference type="SUPFAM" id="SSF81321">
    <property type="entry name" value="Family A G protein-coupled receptor-like"/>
    <property type="match status" value="1"/>
</dbReference>